<sequence length="314" mass="34281">MGLCFALSLATLACFLLPAGCCVICDQSVLAALKSLKENYLPGHLDTKLHKKVMETTERILVEFKDQPLKDGSFLGALDNNTLEKTSQSFLKELKRITDSNVKGECTEGWGLCLALSFRPTLVGEYSLDLAPPGVMMQYLTYCPECNSGIYLCWKSLDCGDRKMKVREKRNLTLNCLLKWHRFSVGLTDYQFFRDWEDGGETLLYKGKNPILIIPSVTSDDTGLYRCELGTVSSGPATIIRYHVTGETAPPGQVETASPQDETAPGQGETALLVDVETSSATLQPSQAESMLHGPLIGLLVCSSVALIAALGVR</sequence>
<dbReference type="InterPro" id="IPR013783">
    <property type="entry name" value="Ig-like_fold"/>
</dbReference>
<dbReference type="SMART" id="SM00409">
    <property type="entry name" value="IG"/>
    <property type="match status" value="1"/>
</dbReference>
<feature type="transmembrane region" description="Helical" evidence="3">
    <location>
        <begin position="292"/>
        <end position="313"/>
    </location>
</feature>
<feature type="domain" description="Ig-like" evidence="5">
    <location>
        <begin position="133"/>
        <end position="245"/>
    </location>
</feature>
<keyword evidence="3" id="KW-0812">Transmembrane</keyword>
<dbReference type="AlphaFoldDB" id="A0A8D2DKK8"/>
<keyword evidence="3" id="KW-1133">Transmembrane helix</keyword>
<protein>
    <recommendedName>
        <fullName evidence="5">Ig-like domain-containing protein</fullName>
    </recommendedName>
</protein>
<evidence type="ECO:0000313" key="6">
    <source>
        <dbReference type="Ensembl" id="ENSSVLP00005025253.1"/>
    </source>
</evidence>
<dbReference type="GeneTree" id="ENSGT00390000015014"/>
<dbReference type="InterPro" id="IPR003599">
    <property type="entry name" value="Ig_sub"/>
</dbReference>
<organism evidence="6 7">
    <name type="scientific">Sciurus vulgaris</name>
    <name type="common">Eurasian red squirrel</name>
    <dbReference type="NCBI Taxonomy" id="55149"/>
    <lineage>
        <taxon>Eukaryota</taxon>
        <taxon>Metazoa</taxon>
        <taxon>Chordata</taxon>
        <taxon>Craniata</taxon>
        <taxon>Vertebrata</taxon>
        <taxon>Euteleostomi</taxon>
        <taxon>Mammalia</taxon>
        <taxon>Eutheria</taxon>
        <taxon>Euarchontoglires</taxon>
        <taxon>Glires</taxon>
        <taxon>Rodentia</taxon>
        <taxon>Sciuromorpha</taxon>
        <taxon>Sciuridae</taxon>
        <taxon>Sciurinae</taxon>
        <taxon>Sciurini</taxon>
        <taxon>Sciurus</taxon>
    </lineage>
</organism>
<proteinExistence type="inferred from homology"/>
<evidence type="ECO:0000256" key="3">
    <source>
        <dbReference type="SAM" id="Phobius"/>
    </source>
</evidence>
<dbReference type="GO" id="GO:0002080">
    <property type="term" value="C:acrosomal membrane"/>
    <property type="evidence" value="ECO:0007669"/>
    <property type="project" value="TreeGrafter"/>
</dbReference>
<dbReference type="GO" id="GO:0005886">
    <property type="term" value="C:plasma membrane"/>
    <property type="evidence" value="ECO:0007669"/>
    <property type="project" value="TreeGrafter"/>
</dbReference>
<evidence type="ECO:0000259" key="5">
    <source>
        <dbReference type="PROSITE" id="PS50835"/>
    </source>
</evidence>
<comment type="similarity">
    <text evidence="1">Belongs to the Izumo family.</text>
</comment>
<dbReference type="SUPFAM" id="SSF48726">
    <property type="entry name" value="Immunoglobulin"/>
    <property type="match status" value="1"/>
</dbReference>
<dbReference type="InterPro" id="IPR007110">
    <property type="entry name" value="Ig-like_dom"/>
</dbReference>
<dbReference type="PANTHER" id="PTHR35540">
    <property type="entry name" value="IZUMO SPERM-EGG FUSION PROTEIN 1"/>
    <property type="match status" value="1"/>
</dbReference>
<dbReference type="GO" id="GO:0035036">
    <property type="term" value="P:sperm-egg recognition"/>
    <property type="evidence" value="ECO:0007669"/>
    <property type="project" value="InterPro"/>
</dbReference>
<feature type="chain" id="PRO_5034598747" description="Ig-like domain-containing protein" evidence="4">
    <location>
        <begin position="22"/>
        <end position="314"/>
    </location>
</feature>
<reference evidence="6" key="1">
    <citation type="submission" date="2025-08" db="UniProtKB">
        <authorList>
            <consortium name="Ensembl"/>
        </authorList>
    </citation>
    <scope>IDENTIFICATION</scope>
</reference>
<keyword evidence="2 4" id="KW-0732">Signal</keyword>
<feature type="signal peptide" evidence="4">
    <location>
        <begin position="1"/>
        <end position="21"/>
    </location>
</feature>
<reference evidence="6" key="2">
    <citation type="submission" date="2025-09" db="UniProtKB">
        <authorList>
            <consortium name="Ensembl"/>
        </authorList>
    </citation>
    <scope>IDENTIFICATION</scope>
</reference>
<dbReference type="GO" id="GO:0007342">
    <property type="term" value="P:fusion of sperm to egg plasma membrane involved in single fertilization"/>
    <property type="evidence" value="ECO:0007669"/>
    <property type="project" value="InterPro"/>
</dbReference>
<evidence type="ECO:0000256" key="4">
    <source>
        <dbReference type="SAM" id="SignalP"/>
    </source>
</evidence>
<dbReference type="Proteomes" id="UP000694564">
    <property type="component" value="Chromosome 17"/>
</dbReference>
<dbReference type="InterPro" id="IPR036179">
    <property type="entry name" value="Ig-like_dom_sf"/>
</dbReference>
<dbReference type="PROSITE" id="PS50835">
    <property type="entry name" value="IG_LIKE"/>
    <property type="match status" value="1"/>
</dbReference>
<dbReference type="GO" id="GO:0086080">
    <property type="term" value="F:protein binding involved in heterotypic cell-cell adhesion"/>
    <property type="evidence" value="ECO:0007669"/>
    <property type="project" value="TreeGrafter"/>
</dbReference>
<evidence type="ECO:0000256" key="1">
    <source>
        <dbReference type="ARBA" id="ARBA00009633"/>
    </source>
</evidence>
<dbReference type="Ensembl" id="ENSSVLT00005028069.1">
    <property type="protein sequence ID" value="ENSSVLP00005025253.1"/>
    <property type="gene ID" value="ENSSVLG00005019794.1"/>
</dbReference>
<accession>A0A8D2DKK8</accession>
<dbReference type="Gene3D" id="2.60.40.10">
    <property type="entry name" value="Immunoglobulins"/>
    <property type="match status" value="1"/>
</dbReference>
<dbReference type="Pfam" id="PF16706">
    <property type="entry name" value="Izumo-Ig"/>
    <property type="match status" value="1"/>
</dbReference>
<dbReference type="GO" id="GO:0005102">
    <property type="term" value="F:signaling receptor binding"/>
    <property type="evidence" value="ECO:0007669"/>
    <property type="project" value="InterPro"/>
</dbReference>
<dbReference type="InterPro" id="IPR032700">
    <property type="entry name" value="IZUMO1"/>
</dbReference>
<evidence type="ECO:0000256" key="2">
    <source>
        <dbReference type="ARBA" id="ARBA00022729"/>
    </source>
</evidence>
<evidence type="ECO:0000313" key="7">
    <source>
        <dbReference type="Proteomes" id="UP000694564"/>
    </source>
</evidence>
<dbReference type="InterPro" id="IPR029389">
    <property type="entry name" value="IZUMO"/>
</dbReference>
<dbReference type="Pfam" id="PF15005">
    <property type="entry name" value="IZUMO"/>
    <property type="match status" value="1"/>
</dbReference>
<dbReference type="InterPro" id="IPR032699">
    <property type="entry name" value="Izumo-Ig"/>
</dbReference>
<dbReference type="PANTHER" id="PTHR35540:SF1">
    <property type="entry name" value="IZUMO SPERM-EGG FUSION PROTEIN 1"/>
    <property type="match status" value="1"/>
</dbReference>
<keyword evidence="3" id="KW-0472">Membrane</keyword>
<name>A0A8D2DKK8_SCIVU</name>
<keyword evidence="7" id="KW-1185">Reference proteome</keyword>